<accession>A0AAV1K3X6</accession>
<evidence type="ECO:0000256" key="1">
    <source>
        <dbReference type="SAM" id="SignalP"/>
    </source>
</evidence>
<reference evidence="2 3" key="1">
    <citation type="submission" date="2023-11" db="EMBL/GenBank/DDBJ databases">
        <authorList>
            <person name="Okamura Y."/>
        </authorList>
    </citation>
    <scope>NUCLEOTIDE SEQUENCE [LARGE SCALE GENOMIC DNA]</scope>
</reference>
<sequence length="70" mass="7464">MMCKVVLLFALLALGQAAPAPSDILTYSDVYPGVETYASYSDVVQGAPIISLPIVDTVPVVQYGYDQILV</sequence>
<name>A0AAV1K3X6_9NEOP</name>
<feature type="signal peptide" evidence="1">
    <location>
        <begin position="1"/>
        <end position="17"/>
    </location>
</feature>
<evidence type="ECO:0000313" key="3">
    <source>
        <dbReference type="Proteomes" id="UP001497472"/>
    </source>
</evidence>
<organism evidence="2 3">
    <name type="scientific">Leptosia nina</name>
    <dbReference type="NCBI Taxonomy" id="320188"/>
    <lineage>
        <taxon>Eukaryota</taxon>
        <taxon>Metazoa</taxon>
        <taxon>Ecdysozoa</taxon>
        <taxon>Arthropoda</taxon>
        <taxon>Hexapoda</taxon>
        <taxon>Insecta</taxon>
        <taxon>Pterygota</taxon>
        <taxon>Neoptera</taxon>
        <taxon>Endopterygota</taxon>
        <taxon>Lepidoptera</taxon>
        <taxon>Glossata</taxon>
        <taxon>Ditrysia</taxon>
        <taxon>Papilionoidea</taxon>
        <taxon>Pieridae</taxon>
        <taxon>Pierinae</taxon>
        <taxon>Leptosia</taxon>
    </lineage>
</organism>
<dbReference type="Proteomes" id="UP001497472">
    <property type="component" value="Unassembled WGS sequence"/>
</dbReference>
<keyword evidence="1" id="KW-0732">Signal</keyword>
<evidence type="ECO:0000313" key="2">
    <source>
        <dbReference type="EMBL" id="CAK1556204.1"/>
    </source>
</evidence>
<dbReference type="EMBL" id="CAVLEF010000283">
    <property type="protein sequence ID" value="CAK1556204.1"/>
    <property type="molecule type" value="Genomic_DNA"/>
</dbReference>
<proteinExistence type="predicted"/>
<keyword evidence="3" id="KW-1185">Reference proteome</keyword>
<feature type="chain" id="PRO_5043841605" evidence="1">
    <location>
        <begin position="18"/>
        <end position="70"/>
    </location>
</feature>
<gene>
    <name evidence="2" type="ORF">LNINA_LOCUS14968</name>
</gene>
<comment type="caution">
    <text evidence="2">The sequence shown here is derived from an EMBL/GenBank/DDBJ whole genome shotgun (WGS) entry which is preliminary data.</text>
</comment>
<protein>
    <submittedName>
        <fullName evidence="2">Uncharacterized protein</fullName>
    </submittedName>
</protein>
<dbReference type="AlphaFoldDB" id="A0AAV1K3X6"/>